<protein>
    <submittedName>
        <fullName evidence="1">Putative secreted protein</fullName>
    </submittedName>
</protein>
<dbReference type="EMBL" id="GGFL01012274">
    <property type="protein sequence ID" value="MBW76452.1"/>
    <property type="molecule type" value="Transcribed_RNA"/>
</dbReference>
<reference evidence="1" key="1">
    <citation type="submission" date="2018-01" db="EMBL/GenBank/DDBJ databases">
        <title>An insight into the sialome of Amazonian anophelines.</title>
        <authorList>
            <person name="Ribeiro J.M."/>
            <person name="Scarpassa V."/>
            <person name="Calvo E."/>
        </authorList>
    </citation>
    <scope>NUCLEOTIDE SEQUENCE</scope>
</reference>
<dbReference type="AlphaFoldDB" id="A0A2M4DFU0"/>
<evidence type="ECO:0000313" key="1">
    <source>
        <dbReference type="EMBL" id="MBW76452.1"/>
    </source>
</evidence>
<accession>A0A2M4DFU0</accession>
<organism evidence="1">
    <name type="scientific">Anopheles darlingi</name>
    <name type="common">Mosquito</name>
    <dbReference type="NCBI Taxonomy" id="43151"/>
    <lineage>
        <taxon>Eukaryota</taxon>
        <taxon>Metazoa</taxon>
        <taxon>Ecdysozoa</taxon>
        <taxon>Arthropoda</taxon>
        <taxon>Hexapoda</taxon>
        <taxon>Insecta</taxon>
        <taxon>Pterygota</taxon>
        <taxon>Neoptera</taxon>
        <taxon>Endopterygota</taxon>
        <taxon>Diptera</taxon>
        <taxon>Nematocera</taxon>
        <taxon>Culicoidea</taxon>
        <taxon>Culicidae</taxon>
        <taxon>Anophelinae</taxon>
        <taxon>Anopheles</taxon>
    </lineage>
</organism>
<name>A0A2M4DFU0_ANODA</name>
<proteinExistence type="predicted"/>
<sequence length="117" mass="12905">MVASLVLSLSPWNAICLCSFSPLGRMLCCALLAMLQRAHTWCWIVVPSGPGEEVCFHFSGPLCSMIRVRHPRSRVLLLFYYASTNASSKVSLLPPLASRHFRDRFPVPGSTTPSAIN</sequence>